<keyword evidence="1" id="KW-0472">Membrane</keyword>
<reference evidence="2" key="1">
    <citation type="submission" date="2020-10" db="EMBL/GenBank/DDBJ databases">
        <authorList>
            <person name="Gilroy R."/>
        </authorList>
    </citation>
    <scope>NUCLEOTIDE SEQUENCE</scope>
    <source>
        <strain evidence="2">CHK121-14286</strain>
    </source>
</reference>
<evidence type="ECO:0000313" key="3">
    <source>
        <dbReference type="Proteomes" id="UP000824200"/>
    </source>
</evidence>
<accession>A0A9D1E3K4</accession>
<feature type="transmembrane region" description="Helical" evidence="1">
    <location>
        <begin position="74"/>
        <end position="92"/>
    </location>
</feature>
<reference evidence="2" key="2">
    <citation type="journal article" date="2021" name="PeerJ">
        <title>Extensive microbial diversity within the chicken gut microbiome revealed by metagenomics and culture.</title>
        <authorList>
            <person name="Gilroy R."/>
            <person name="Ravi A."/>
            <person name="Getino M."/>
            <person name="Pursley I."/>
            <person name="Horton D.L."/>
            <person name="Alikhan N.F."/>
            <person name="Baker D."/>
            <person name="Gharbi K."/>
            <person name="Hall N."/>
            <person name="Watson M."/>
            <person name="Adriaenssens E.M."/>
            <person name="Foster-Nyarko E."/>
            <person name="Jarju S."/>
            <person name="Secka A."/>
            <person name="Antonio M."/>
            <person name="Oren A."/>
            <person name="Chaudhuri R.R."/>
            <person name="La Ragione R."/>
            <person name="Hildebrand F."/>
            <person name="Pallen M.J."/>
        </authorList>
    </citation>
    <scope>NUCLEOTIDE SEQUENCE</scope>
    <source>
        <strain evidence="2">CHK121-14286</strain>
    </source>
</reference>
<dbReference type="AlphaFoldDB" id="A0A9D1E3K4"/>
<organism evidence="2 3">
    <name type="scientific">Candidatus Fimimonas gallinarum</name>
    <dbReference type="NCBI Taxonomy" id="2840821"/>
    <lineage>
        <taxon>Bacteria</taxon>
        <taxon>Pseudomonadati</taxon>
        <taxon>Myxococcota</taxon>
        <taxon>Myxococcia</taxon>
        <taxon>Myxococcales</taxon>
        <taxon>Cystobacterineae</taxon>
        <taxon>Myxococcaceae</taxon>
        <taxon>Myxococcaceae incertae sedis</taxon>
        <taxon>Candidatus Fimimonas</taxon>
    </lineage>
</organism>
<feature type="transmembrane region" description="Helical" evidence="1">
    <location>
        <begin position="41"/>
        <end position="62"/>
    </location>
</feature>
<dbReference type="Proteomes" id="UP000824200">
    <property type="component" value="Unassembled WGS sequence"/>
</dbReference>
<dbReference type="EMBL" id="DVHL01000017">
    <property type="protein sequence ID" value="HIR65679.1"/>
    <property type="molecule type" value="Genomic_DNA"/>
</dbReference>
<comment type="caution">
    <text evidence="2">The sequence shown here is derived from an EMBL/GenBank/DDBJ whole genome shotgun (WGS) entry which is preliminary data.</text>
</comment>
<evidence type="ECO:0000256" key="1">
    <source>
        <dbReference type="SAM" id="Phobius"/>
    </source>
</evidence>
<gene>
    <name evidence="2" type="ORF">IAC95_02160</name>
</gene>
<proteinExistence type="predicted"/>
<feature type="transmembrane region" description="Helical" evidence="1">
    <location>
        <begin position="14"/>
        <end position="35"/>
    </location>
</feature>
<evidence type="ECO:0000313" key="2">
    <source>
        <dbReference type="EMBL" id="HIR65679.1"/>
    </source>
</evidence>
<name>A0A9D1E3K4_9BACT</name>
<keyword evidence="1" id="KW-0812">Transmembrane</keyword>
<keyword evidence="1" id="KW-1133">Transmembrane helix</keyword>
<sequence>MAKKSSGGISINKVSFWLLLVAAVVYLVNMILHLVGIGSTIVNWIGAAAAALMICVVAVLAWKYVRNKQTVWKILYFVILLVALVGLVLPNIV</sequence>
<protein>
    <submittedName>
        <fullName evidence="2">Uncharacterized protein</fullName>
    </submittedName>
</protein>